<evidence type="ECO:0000313" key="2">
    <source>
        <dbReference type="Proteomes" id="UP001057402"/>
    </source>
</evidence>
<sequence length="557" mass="62173">MKRSYCSTDGRVPKMQKDMVRASASDDDDQDLRLIHDLRSSAADLFLREQWSEALALYTRLIRLCQDQIPDDDLNDGRDSERMAVFRRTLCIALSSRAETHSRSRDFGAALEDCDRALGIDGSHFKTLMCKGRILLHHFSCYSAALDCFQKASLDPQAAGAVDGLIKKCRKFEYLSRTGNFDLSDWVLNGFRGDCPQLAEYIGPVVVRKSDSCGRGLFATRNIEAGTIVLVTRAVAVERGIAMCEEMDENQQLVMWRRFVDKVVESASKCATTRRQISALLDGEESEVALEAPDMSLFRMEPERRECSDGEVDAGKILSILDMNSLVENANSAKVLGTNKNCHGIGLWILPSFVNHSCCPNARRTHVGNHLIMHASRDIKAGEELLFAYFDVKNPFEKRREMSVSWGFRCSCSRCKFEESLCRELRDMMEEMGVGSEGVDAGKVVFRLEECMRKFAVRGREKGYLRASFWGAYSETYTREGLFKRWGRRIPTAEAIAESVAEAVGGDERVLRVVTRNCGGGGGGGASGMDGVLKLGRGIYGKIVKKKQALKTLLDDI</sequence>
<accession>A0ACB9RJK8</accession>
<protein>
    <submittedName>
        <fullName evidence="1">Uncharacterized protein</fullName>
    </submittedName>
</protein>
<reference evidence="2" key="1">
    <citation type="journal article" date="2023" name="Front. Plant Sci.">
        <title>Chromosomal-level genome assembly of Melastoma candidum provides insights into trichome evolution.</title>
        <authorList>
            <person name="Zhong Y."/>
            <person name="Wu W."/>
            <person name="Sun C."/>
            <person name="Zou P."/>
            <person name="Liu Y."/>
            <person name="Dai S."/>
            <person name="Zhou R."/>
        </authorList>
    </citation>
    <scope>NUCLEOTIDE SEQUENCE [LARGE SCALE GENOMIC DNA]</scope>
</reference>
<proteinExistence type="predicted"/>
<evidence type="ECO:0000313" key="1">
    <source>
        <dbReference type="EMBL" id="KAI4379227.1"/>
    </source>
</evidence>
<dbReference type="EMBL" id="CM042882">
    <property type="protein sequence ID" value="KAI4379227.1"/>
    <property type="molecule type" value="Genomic_DNA"/>
</dbReference>
<organism evidence="1 2">
    <name type="scientific">Melastoma candidum</name>
    <dbReference type="NCBI Taxonomy" id="119954"/>
    <lineage>
        <taxon>Eukaryota</taxon>
        <taxon>Viridiplantae</taxon>
        <taxon>Streptophyta</taxon>
        <taxon>Embryophyta</taxon>
        <taxon>Tracheophyta</taxon>
        <taxon>Spermatophyta</taxon>
        <taxon>Magnoliopsida</taxon>
        <taxon>eudicotyledons</taxon>
        <taxon>Gunneridae</taxon>
        <taxon>Pentapetalae</taxon>
        <taxon>rosids</taxon>
        <taxon>malvids</taxon>
        <taxon>Myrtales</taxon>
        <taxon>Melastomataceae</taxon>
        <taxon>Melastomatoideae</taxon>
        <taxon>Melastomateae</taxon>
        <taxon>Melastoma</taxon>
    </lineage>
</organism>
<name>A0ACB9RJK8_9MYRT</name>
<gene>
    <name evidence="1" type="ORF">MLD38_005551</name>
</gene>
<dbReference type="Proteomes" id="UP001057402">
    <property type="component" value="Chromosome 3"/>
</dbReference>
<comment type="caution">
    <text evidence="1">The sequence shown here is derived from an EMBL/GenBank/DDBJ whole genome shotgun (WGS) entry which is preliminary data.</text>
</comment>
<keyword evidence="2" id="KW-1185">Reference proteome</keyword>